<dbReference type="Proteomes" id="UP001596105">
    <property type="component" value="Unassembled WGS sequence"/>
</dbReference>
<dbReference type="InterPro" id="IPR000086">
    <property type="entry name" value="NUDIX_hydrolase_dom"/>
</dbReference>
<sequence>QQGSIISRTHPHHLTASRPPFGLKVVGRREHMNVIRNPRETLNTSEEEQKMDRWYELSDIEHEPVKFAVVIAKFKNQFIIIYNKKRGGWEIPGGNREKGEALLHTASRELFEETGAVRFELIPFGIYQWNESLGMVFFAEVQEIDNIPDFEIDEIKFEDALPEGMNFGNMFYIFVDKWNEIKDKKLKKYNIDIKYLNKVNELEIV</sequence>
<evidence type="ECO:0000313" key="5">
    <source>
        <dbReference type="Proteomes" id="UP001596105"/>
    </source>
</evidence>
<dbReference type="SUPFAM" id="SSF55811">
    <property type="entry name" value="Nudix"/>
    <property type="match status" value="1"/>
</dbReference>
<dbReference type="Gene3D" id="3.90.79.10">
    <property type="entry name" value="Nucleoside Triphosphate Pyrophosphohydrolase"/>
    <property type="match status" value="1"/>
</dbReference>
<dbReference type="InterPro" id="IPR020084">
    <property type="entry name" value="NUDIX_hydrolase_CS"/>
</dbReference>
<evidence type="ECO:0000313" key="4">
    <source>
        <dbReference type="EMBL" id="MFC5470762.1"/>
    </source>
</evidence>
<gene>
    <name evidence="4" type="ORF">ACFPPD_18910</name>
</gene>
<keyword evidence="5" id="KW-1185">Reference proteome</keyword>
<organism evidence="4 5">
    <name type="scientific">Cohnella suwonensis</name>
    <dbReference type="NCBI Taxonomy" id="696072"/>
    <lineage>
        <taxon>Bacteria</taxon>
        <taxon>Bacillati</taxon>
        <taxon>Bacillota</taxon>
        <taxon>Bacilli</taxon>
        <taxon>Bacillales</taxon>
        <taxon>Paenibacillaceae</taxon>
        <taxon>Cohnella</taxon>
    </lineage>
</organism>
<keyword evidence="1" id="KW-0378">Hydrolase</keyword>
<comment type="caution">
    <text evidence="4">The sequence shown here is derived from an EMBL/GenBank/DDBJ whole genome shotgun (WGS) entry which is preliminary data.</text>
</comment>
<feature type="non-terminal residue" evidence="4">
    <location>
        <position position="1"/>
    </location>
</feature>
<dbReference type="EMBL" id="JBHSMH010000076">
    <property type="protein sequence ID" value="MFC5470762.1"/>
    <property type="molecule type" value="Genomic_DNA"/>
</dbReference>
<accession>A0ABW0M0F4</accession>
<name>A0ABW0M0F4_9BACL</name>
<dbReference type="PROSITE" id="PS51462">
    <property type="entry name" value="NUDIX"/>
    <property type="match status" value="1"/>
</dbReference>
<proteinExistence type="predicted"/>
<dbReference type="RefSeq" id="WP_378082885.1">
    <property type="nucleotide sequence ID" value="NZ_JBHSMH010000076.1"/>
</dbReference>
<evidence type="ECO:0000256" key="2">
    <source>
        <dbReference type="SAM" id="MobiDB-lite"/>
    </source>
</evidence>
<feature type="region of interest" description="Disordered" evidence="2">
    <location>
        <begin position="1"/>
        <end position="20"/>
    </location>
</feature>
<feature type="domain" description="Nudix hydrolase" evidence="3">
    <location>
        <begin position="61"/>
        <end position="181"/>
    </location>
</feature>
<protein>
    <submittedName>
        <fullName evidence="4">NUDIX domain-containing protein</fullName>
    </submittedName>
</protein>
<dbReference type="PROSITE" id="PS00893">
    <property type="entry name" value="NUDIX_BOX"/>
    <property type="match status" value="1"/>
</dbReference>
<evidence type="ECO:0000256" key="1">
    <source>
        <dbReference type="ARBA" id="ARBA00022801"/>
    </source>
</evidence>
<dbReference type="Pfam" id="PF00293">
    <property type="entry name" value="NUDIX"/>
    <property type="match status" value="1"/>
</dbReference>
<dbReference type="InterPro" id="IPR015797">
    <property type="entry name" value="NUDIX_hydrolase-like_dom_sf"/>
</dbReference>
<evidence type="ECO:0000259" key="3">
    <source>
        <dbReference type="PROSITE" id="PS51462"/>
    </source>
</evidence>
<reference evidence="5" key="1">
    <citation type="journal article" date="2019" name="Int. J. Syst. Evol. Microbiol.">
        <title>The Global Catalogue of Microorganisms (GCM) 10K type strain sequencing project: providing services to taxonomists for standard genome sequencing and annotation.</title>
        <authorList>
            <consortium name="The Broad Institute Genomics Platform"/>
            <consortium name="The Broad Institute Genome Sequencing Center for Infectious Disease"/>
            <person name="Wu L."/>
            <person name="Ma J."/>
        </authorList>
    </citation>
    <scope>NUCLEOTIDE SEQUENCE [LARGE SCALE GENOMIC DNA]</scope>
    <source>
        <strain evidence="5">CCUG 57113</strain>
    </source>
</reference>